<dbReference type="PROSITE" id="PS00211">
    <property type="entry name" value="ABC_TRANSPORTER_1"/>
    <property type="match status" value="1"/>
</dbReference>
<accession>A0A0F5H0B7</accession>
<evidence type="ECO:0000256" key="3">
    <source>
        <dbReference type="ARBA" id="ARBA00022741"/>
    </source>
</evidence>
<reference evidence="6 7" key="1">
    <citation type="submission" date="2015-03" db="EMBL/GenBank/DDBJ databases">
        <title>Genome sequence of Mycoplasma meleagridis strain ATCC 25294.</title>
        <authorList>
            <person name="Yacoub E."/>
            <person name="Blanchard A."/>
            <person name="Sirand-Pugnet P."/>
            <person name="Mardassi B.B.A."/>
        </authorList>
    </citation>
    <scope>NUCLEOTIDE SEQUENCE [LARGE SCALE GENOMIC DNA]</scope>
    <source>
        <strain evidence="6 7">ATCC 25294</strain>
    </source>
</reference>
<keyword evidence="4 6" id="KW-0067">ATP-binding</keyword>
<dbReference type="SMART" id="SM00382">
    <property type="entry name" value="AAA"/>
    <property type="match status" value="1"/>
</dbReference>
<dbReference type="Gene3D" id="3.40.50.300">
    <property type="entry name" value="P-loop containing nucleotide triphosphate hydrolases"/>
    <property type="match status" value="1"/>
</dbReference>
<evidence type="ECO:0000256" key="4">
    <source>
        <dbReference type="ARBA" id="ARBA00022840"/>
    </source>
</evidence>
<dbReference type="GO" id="GO:0016887">
    <property type="term" value="F:ATP hydrolysis activity"/>
    <property type="evidence" value="ECO:0007669"/>
    <property type="project" value="InterPro"/>
</dbReference>
<dbReference type="InterPro" id="IPR017871">
    <property type="entry name" value="ABC_transporter-like_CS"/>
</dbReference>
<feature type="domain" description="ABC transporter" evidence="5">
    <location>
        <begin position="36"/>
        <end position="270"/>
    </location>
</feature>
<evidence type="ECO:0000256" key="2">
    <source>
        <dbReference type="ARBA" id="ARBA00022448"/>
    </source>
</evidence>
<dbReference type="SUPFAM" id="SSF52540">
    <property type="entry name" value="P-loop containing nucleoside triphosphate hydrolases"/>
    <property type="match status" value="1"/>
</dbReference>
<dbReference type="InterPro" id="IPR027417">
    <property type="entry name" value="P-loop_NTPase"/>
</dbReference>
<protein>
    <submittedName>
        <fullName evidence="6">ABC transporter ATP-binding protein</fullName>
    </submittedName>
</protein>
<keyword evidence="2" id="KW-0813">Transport</keyword>
<name>A0A0F5H0B7_9BACT</name>
<dbReference type="PROSITE" id="PS50893">
    <property type="entry name" value="ABC_TRANSPORTER_2"/>
    <property type="match status" value="1"/>
</dbReference>
<organism evidence="6 7">
    <name type="scientific">Mycoplasmopsis meleagridis ATCC 25294</name>
    <dbReference type="NCBI Taxonomy" id="1264554"/>
    <lineage>
        <taxon>Bacteria</taxon>
        <taxon>Bacillati</taxon>
        <taxon>Mycoplasmatota</taxon>
        <taxon>Mycoplasmoidales</taxon>
        <taxon>Metamycoplasmataceae</taxon>
        <taxon>Mycoplasmopsis</taxon>
    </lineage>
</organism>
<proteinExistence type="inferred from homology"/>
<dbReference type="GO" id="GO:0005524">
    <property type="term" value="F:ATP binding"/>
    <property type="evidence" value="ECO:0007669"/>
    <property type="project" value="UniProtKB-KW"/>
</dbReference>
<dbReference type="PANTHER" id="PTHR42711:SF5">
    <property type="entry name" value="ABC TRANSPORTER ATP-BINDING PROTEIN NATA"/>
    <property type="match status" value="1"/>
</dbReference>
<evidence type="ECO:0000256" key="1">
    <source>
        <dbReference type="ARBA" id="ARBA00005417"/>
    </source>
</evidence>
<dbReference type="OrthoDB" id="9775135at2"/>
<dbReference type="STRING" id="29561.MM26B8_04260"/>
<dbReference type="PANTHER" id="PTHR42711">
    <property type="entry name" value="ABC TRANSPORTER ATP-BINDING PROTEIN"/>
    <property type="match status" value="1"/>
</dbReference>
<dbReference type="RefSeq" id="WP_082065515.1">
    <property type="nucleotide sequence ID" value="NZ_JZXN01000017.1"/>
</dbReference>
<sequence length="333" mass="38115">MKKIIFKFLLNKKIINKRKKEINSLSKIDINDDIAISIQHLTKYFPSPNGDLKTALDDVSFNIKKGEFHGFIGNNGAGKTTTIRSILGFYSSFIGKIYINGKSSNDYKIKNCIGYIPESANFPKILSAKDYLISLAQIHKIKKETAINEIEKLAFKIGIDSSELNKSPYFMSSGQKKKIMLIQALINKPEILILDEPASNLDPTARKDLFEVLKKINMEGTTILISSHILLELEKFIDSYTVLDDGKVIESISIKEKLKKLEYNKYLILADWGNFVEFVKNKNIKHEFSNNVLQLKINLIEESILLKEIAKNNYEIVEFANNKIDFNKLYFEK</sequence>
<comment type="similarity">
    <text evidence="1">Belongs to the ABC transporter superfamily.</text>
</comment>
<evidence type="ECO:0000313" key="7">
    <source>
        <dbReference type="Proteomes" id="UP000033750"/>
    </source>
</evidence>
<dbReference type="PATRIC" id="fig|1264554.4.peg.181"/>
<dbReference type="AlphaFoldDB" id="A0A0F5H0B7"/>
<comment type="caution">
    <text evidence="6">The sequence shown here is derived from an EMBL/GenBank/DDBJ whole genome shotgun (WGS) entry which is preliminary data.</text>
</comment>
<keyword evidence="3" id="KW-0547">Nucleotide-binding</keyword>
<evidence type="ECO:0000259" key="5">
    <source>
        <dbReference type="PROSITE" id="PS50893"/>
    </source>
</evidence>
<dbReference type="InterPro" id="IPR050763">
    <property type="entry name" value="ABC_transporter_ATP-binding"/>
</dbReference>
<keyword evidence="7" id="KW-1185">Reference proteome</keyword>
<dbReference type="InterPro" id="IPR003439">
    <property type="entry name" value="ABC_transporter-like_ATP-bd"/>
</dbReference>
<gene>
    <name evidence="6" type="ORF">MMELEA_01490</name>
</gene>
<dbReference type="Pfam" id="PF00005">
    <property type="entry name" value="ABC_tran"/>
    <property type="match status" value="1"/>
</dbReference>
<dbReference type="InterPro" id="IPR003593">
    <property type="entry name" value="AAA+_ATPase"/>
</dbReference>
<dbReference type="Proteomes" id="UP000033750">
    <property type="component" value="Unassembled WGS sequence"/>
</dbReference>
<dbReference type="CDD" id="cd03230">
    <property type="entry name" value="ABC_DR_subfamily_A"/>
    <property type="match status" value="1"/>
</dbReference>
<dbReference type="EMBL" id="JZXN01000017">
    <property type="protein sequence ID" value="KKB26766.1"/>
    <property type="molecule type" value="Genomic_DNA"/>
</dbReference>
<evidence type="ECO:0000313" key="6">
    <source>
        <dbReference type="EMBL" id="KKB26766.1"/>
    </source>
</evidence>